<evidence type="ECO:0000256" key="3">
    <source>
        <dbReference type="ARBA" id="ARBA00022722"/>
    </source>
</evidence>
<name>A0ABU0URK2_ACIBI</name>
<evidence type="ECO:0000313" key="8">
    <source>
        <dbReference type="Proteomes" id="UP001233360"/>
    </source>
</evidence>
<reference evidence="7 8" key="1">
    <citation type="submission" date="2023-07" db="EMBL/GenBank/DDBJ databases">
        <title>Functional and genomic diversity of the sorghum phyllosphere microbiome.</title>
        <authorList>
            <person name="Shade A."/>
        </authorList>
    </citation>
    <scope>NUCLEOTIDE SEQUENCE [LARGE SCALE GENOMIC DNA]</scope>
    <source>
        <strain evidence="7 8">SORGH_AS_0887</strain>
    </source>
</reference>
<protein>
    <recommendedName>
        <fullName evidence="6">Putative mRNA interferase YoeB</fullName>
    </recommendedName>
</protein>
<dbReference type="Pfam" id="PF06769">
    <property type="entry name" value="YoeB_toxin"/>
    <property type="match status" value="1"/>
</dbReference>
<evidence type="ECO:0000256" key="2">
    <source>
        <dbReference type="ARBA" id="ARBA00022649"/>
    </source>
</evidence>
<evidence type="ECO:0000313" key="7">
    <source>
        <dbReference type="EMBL" id="MDQ1207086.1"/>
    </source>
</evidence>
<keyword evidence="5" id="KW-0378">Hydrolase</keyword>
<evidence type="ECO:0000256" key="1">
    <source>
        <dbReference type="ARBA" id="ARBA00008172"/>
    </source>
</evidence>
<dbReference type="Proteomes" id="UP001233360">
    <property type="component" value="Unassembled WGS sequence"/>
</dbReference>
<proteinExistence type="inferred from homology"/>
<organism evidence="7 8">
    <name type="scientific">Acinetobacter baylyi</name>
    <dbReference type="NCBI Taxonomy" id="202950"/>
    <lineage>
        <taxon>Bacteria</taxon>
        <taxon>Pseudomonadati</taxon>
        <taxon>Pseudomonadota</taxon>
        <taxon>Gammaproteobacteria</taxon>
        <taxon>Moraxellales</taxon>
        <taxon>Moraxellaceae</taxon>
        <taxon>Acinetobacter</taxon>
    </lineage>
</organism>
<dbReference type="InterPro" id="IPR035093">
    <property type="entry name" value="RelE/ParE_toxin_dom_sf"/>
</dbReference>
<dbReference type="Gene3D" id="3.30.2310.20">
    <property type="entry name" value="RelE-like"/>
    <property type="match status" value="1"/>
</dbReference>
<dbReference type="EMBL" id="JAUTBK010000001">
    <property type="protein sequence ID" value="MDQ1207086.1"/>
    <property type="molecule type" value="Genomic_DNA"/>
</dbReference>
<keyword evidence="8" id="KW-1185">Reference proteome</keyword>
<dbReference type="PANTHER" id="PTHR38039">
    <property type="entry name" value="TOXIN YOEB"/>
    <property type="match status" value="1"/>
</dbReference>
<comment type="similarity">
    <text evidence="1">Belongs to the YoeB family.</text>
</comment>
<dbReference type="InterPro" id="IPR009614">
    <property type="entry name" value="YoeB_toxin"/>
</dbReference>
<dbReference type="PANTHER" id="PTHR38039:SF1">
    <property type="entry name" value="TOXIN YOEB"/>
    <property type="match status" value="1"/>
</dbReference>
<accession>A0ABU0URK2</accession>
<comment type="caution">
    <text evidence="7">The sequence shown here is derived from an EMBL/GenBank/DDBJ whole genome shotgun (WGS) entry which is preliminary data.</text>
</comment>
<sequence>MNQSMKRKLESVTSARDDYLYWQTQDKKTLKRINNLISECLLTPFEDTGKPEPLKANLTGF</sequence>
<gene>
    <name evidence="7" type="ORF">QE380_000009</name>
</gene>
<evidence type="ECO:0000256" key="6">
    <source>
        <dbReference type="ARBA" id="ARBA00030388"/>
    </source>
</evidence>
<keyword evidence="2" id="KW-1277">Toxin-antitoxin system</keyword>
<evidence type="ECO:0000256" key="4">
    <source>
        <dbReference type="ARBA" id="ARBA00022759"/>
    </source>
</evidence>
<dbReference type="SUPFAM" id="SSF143011">
    <property type="entry name" value="RelE-like"/>
    <property type="match status" value="1"/>
</dbReference>
<keyword evidence="4" id="KW-0255">Endonuclease</keyword>
<keyword evidence="3" id="KW-0540">Nuclease</keyword>
<evidence type="ECO:0000256" key="5">
    <source>
        <dbReference type="ARBA" id="ARBA00022801"/>
    </source>
</evidence>